<keyword evidence="1" id="KW-0472">Membrane</keyword>
<organism evidence="2 3">
    <name type="scientific">Oxalicibacterium solurbis</name>
    <dbReference type="NCBI Taxonomy" id="69280"/>
    <lineage>
        <taxon>Bacteria</taxon>
        <taxon>Pseudomonadati</taxon>
        <taxon>Pseudomonadota</taxon>
        <taxon>Betaproteobacteria</taxon>
        <taxon>Burkholderiales</taxon>
        <taxon>Oxalobacteraceae</taxon>
        <taxon>Oxalicibacterium</taxon>
    </lineage>
</organism>
<dbReference type="AlphaFoldDB" id="A0A8J3F6M2"/>
<evidence type="ECO:0008006" key="4">
    <source>
        <dbReference type="Google" id="ProtNLM"/>
    </source>
</evidence>
<evidence type="ECO:0000313" key="3">
    <source>
        <dbReference type="Proteomes" id="UP000627205"/>
    </source>
</evidence>
<feature type="transmembrane region" description="Helical" evidence="1">
    <location>
        <begin position="89"/>
        <end position="111"/>
    </location>
</feature>
<feature type="transmembrane region" description="Helical" evidence="1">
    <location>
        <begin position="60"/>
        <end position="83"/>
    </location>
</feature>
<accession>A0A8J3F6M2</accession>
<reference evidence="2" key="1">
    <citation type="journal article" date="2014" name="Int. J. Syst. Evol. Microbiol.">
        <title>Complete genome sequence of Corynebacterium casei LMG S-19264T (=DSM 44701T), isolated from a smear-ripened cheese.</title>
        <authorList>
            <consortium name="US DOE Joint Genome Institute (JGI-PGF)"/>
            <person name="Walter F."/>
            <person name="Albersmeier A."/>
            <person name="Kalinowski J."/>
            <person name="Ruckert C."/>
        </authorList>
    </citation>
    <scope>NUCLEOTIDE SEQUENCE</scope>
    <source>
        <strain evidence="2">CCM 7664</strain>
    </source>
</reference>
<sequence length="166" mass="18058">MRHRLYYFLPDTDSARRAFDDLLLHRIEQRHVRFLSGGAPLPHDLPEAGFLLKTDALHGAATGMAVGGILGILLGVMLVAYAGLGEATVLLTALMGLLFGAWASSMAAAALPNSRLKAFVPELQNGKILMIADIPARRVNEIEHMLAERHPETRFGGEESHIPVFP</sequence>
<dbReference type="EMBL" id="BMDP01000002">
    <property type="protein sequence ID" value="GGI54736.1"/>
    <property type="molecule type" value="Genomic_DNA"/>
</dbReference>
<keyword evidence="1" id="KW-0812">Transmembrane</keyword>
<name>A0A8J3F6M2_9BURK</name>
<proteinExistence type="predicted"/>
<protein>
    <recommendedName>
        <fullName evidence="4">DUF1269 domain-containing protein</fullName>
    </recommendedName>
</protein>
<evidence type="ECO:0000313" key="2">
    <source>
        <dbReference type="EMBL" id="GGI54736.1"/>
    </source>
</evidence>
<comment type="caution">
    <text evidence="2">The sequence shown here is derived from an EMBL/GenBank/DDBJ whole genome shotgun (WGS) entry which is preliminary data.</text>
</comment>
<reference evidence="2" key="2">
    <citation type="submission" date="2020-09" db="EMBL/GenBank/DDBJ databases">
        <authorList>
            <person name="Sun Q."/>
            <person name="Sedlacek I."/>
        </authorList>
    </citation>
    <scope>NUCLEOTIDE SEQUENCE</scope>
    <source>
        <strain evidence="2">CCM 7664</strain>
    </source>
</reference>
<gene>
    <name evidence="2" type="ORF">GCM10011430_19100</name>
</gene>
<evidence type="ECO:0000256" key="1">
    <source>
        <dbReference type="SAM" id="Phobius"/>
    </source>
</evidence>
<keyword evidence="1" id="KW-1133">Transmembrane helix</keyword>
<dbReference type="Proteomes" id="UP000627205">
    <property type="component" value="Unassembled WGS sequence"/>
</dbReference>
<dbReference type="RefSeq" id="WP_188420991.1">
    <property type="nucleotide sequence ID" value="NZ_BMDP01000002.1"/>
</dbReference>
<keyword evidence="3" id="KW-1185">Reference proteome</keyword>